<keyword evidence="1" id="KW-1133">Transmembrane helix</keyword>
<keyword evidence="3" id="KW-1185">Reference proteome</keyword>
<keyword evidence="1" id="KW-0812">Transmembrane</keyword>
<protein>
    <submittedName>
        <fullName evidence="2">Uncharacterized protein</fullName>
    </submittedName>
</protein>
<evidence type="ECO:0000256" key="1">
    <source>
        <dbReference type="SAM" id="Phobius"/>
    </source>
</evidence>
<feature type="transmembrane region" description="Helical" evidence="1">
    <location>
        <begin position="42"/>
        <end position="63"/>
    </location>
</feature>
<accession>A0A1S1M4I0</accession>
<sequence length="180" mass="19832">MNTGTASAWILRILDMGFVLAVALLCWALLWCDGPFERVSWLGVLAFMAGPPLLLFAAAYFGICASRERNVAVPLVVVAAMIGLSVIVIGTGVLQKLRWAQAWPEVLAVAEYPPRPGEAQRRRLGTYAADIYGNNDGTVLIAFGGSWDGLLYVPPGLPEPERKKYVGREVMPHWFYYDMD</sequence>
<name>A0A1S1M4I0_MYCCH</name>
<reference evidence="2 3" key="1">
    <citation type="submission" date="2016-10" db="EMBL/GenBank/DDBJ databases">
        <title>Evaluation of Human, Veterinary and Environmental Mycobacterium chelonae Isolates by Core Genome Phylogenomic Analysis, Targeted Gene Comparison, and Anti-microbial Susceptibility Patterns: A Tale of Mistaken Identities.</title>
        <authorList>
            <person name="Fogelson S.B."/>
            <person name="Camus A.C."/>
            <person name="Lorenz W."/>
            <person name="Vasireddy R."/>
            <person name="Vasireddy S."/>
            <person name="Smith T."/>
            <person name="Brown-Elliott B.A."/>
            <person name="Wallace R.J.Jr."/>
            <person name="Hasan N.A."/>
            <person name="Reischl U."/>
            <person name="Sanchez S."/>
        </authorList>
    </citation>
    <scope>NUCLEOTIDE SEQUENCE [LARGE SCALE GENOMIC DNA]</scope>
    <source>
        <strain evidence="2 3">15518</strain>
    </source>
</reference>
<comment type="caution">
    <text evidence="2">The sequence shown here is derived from an EMBL/GenBank/DDBJ whole genome shotgun (WGS) entry which is preliminary data.</text>
</comment>
<gene>
    <name evidence="2" type="ORF">BKG84_02565</name>
</gene>
<dbReference type="EMBL" id="MLIS01000001">
    <property type="protein sequence ID" value="OHU77443.1"/>
    <property type="molecule type" value="Genomic_DNA"/>
</dbReference>
<evidence type="ECO:0000313" key="3">
    <source>
        <dbReference type="Proteomes" id="UP000179441"/>
    </source>
</evidence>
<evidence type="ECO:0000313" key="2">
    <source>
        <dbReference type="EMBL" id="OHU77443.1"/>
    </source>
</evidence>
<feature type="transmembrane region" description="Helical" evidence="1">
    <location>
        <begin position="75"/>
        <end position="94"/>
    </location>
</feature>
<keyword evidence="1" id="KW-0472">Membrane</keyword>
<dbReference type="AlphaFoldDB" id="A0A1S1M4I0"/>
<dbReference type="Proteomes" id="UP000179441">
    <property type="component" value="Unassembled WGS sequence"/>
</dbReference>
<organism evidence="2 3">
    <name type="scientific">Mycobacteroides chelonae</name>
    <name type="common">Mycobacterium chelonae</name>
    <dbReference type="NCBI Taxonomy" id="1774"/>
    <lineage>
        <taxon>Bacteria</taxon>
        <taxon>Bacillati</taxon>
        <taxon>Actinomycetota</taxon>
        <taxon>Actinomycetes</taxon>
        <taxon>Mycobacteriales</taxon>
        <taxon>Mycobacteriaceae</taxon>
        <taxon>Mycobacteroides</taxon>
    </lineage>
</organism>
<feature type="transmembrane region" description="Helical" evidence="1">
    <location>
        <begin position="6"/>
        <end position="30"/>
    </location>
</feature>
<dbReference type="RefSeq" id="WP_070951153.1">
    <property type="nucleotide sequence ID" value="NZ_CP050145.1"/>
</dbReference>
<proteinExistence type="predicted"/>